<feature type="compositionally biased region" description="Low complexity" evidence="1">
    <location>
        <begin position="388"/>
        <end position="404"/>
    </location>
</feature>
<feature type="compositionally biased region" description="Low complexity" evidence="1">
    <location>
        <begin position="11"/>
        <end position="30"/>
    </location>
</feature>
<evidence type="ECO:0000256" key="1">
    <source>
        <dbReference type="SAM" id="MobiDB-lite"/>
    </source>
</evidence>
<feature type="compositionally biased region" description="Polar residues" evidence="1">
    <location>
        <begin position="66"/>
        <end position="84"/>
    </location>
</feature>
<protein>
    <submittedName>
        <fullName evidence="3">Uncharacterized protein</fullName>
    </submittedName>
</protein>
<evidence type="ECO:0000313" key="2">
    <source>
        <dbReference type="Proteomes" id="UP000887575"/>
    </source>
</evidence>
<keyword evidence="2" id="KW-1185">Reference proteome</keyword>
<organism evidence="2 3">
    <name type="scientific">Mesorhabditis belari</name>
    <dbReference type="NCBI Taxonomy" id="2138241"/>
    <lineage>
        <taxon>Eukaryota</taxon>
        <taxon>Metazoa</taxon>
        <taxon>Ecdysozoa</taxon>
        <taxon>Nematoda</taxon>
        <taxon>Chromadorea</taxon>
        <taxon>Rhabditida</taxon>
        <taxon>Rhabditina</taxon>
        <taxon>Rhabditomorpha</taxon>
        <taxon>Rhabditoidea</taxon>
        <taxon>Rhabditidae</taxon>
        <taxon>Mesorhabditinae</taxon>
        <taxon>Mesorhabditis</taxon>
    </lineage>
</organism>
<dbReference type="Proteomes" id="UP000887575">
    <property type="component" value="Unassembled WGS sequence"/>
</dbReference>
<feature type="compositionally biased region" description="Polar residues" evidence="1">
    <location>
        <begin position="31"/>
        <end position="54"/>
    </location>
</feature>
<feature type="compositionally biased region" description="Polar residues" evidence="1">
    <location>
        <begin position="256"/>
        <end position="269"/>
    </location>
</feature>
<feature type="compositionally biased region" description="Polar residues" evidence="1">
    <location>
        <begin position="158"/>
        <end position="182"/>
    </location>
</feature>
<sequence length="516" mass="56806">MSGHYRSRWASSTSAGRTSPSTRRSSLSSTVEPSTYGTSWNSVRWNKPTTSGYRSHSARIRDSFETKPSYSLSTTTRASSTPKYNASNAVKVAQDVVSLGPPVSQRASRFDSSTQEKYREEARELLEKYTSRDRTGPALSSMKSGYYSRHFEPKKLGETSTRLSSGTVFTTPTPRASSAYRSSVTPTKSFDLPFNYSSTSRYSVDRTPTLSSYTPIVSTPKERPWRTRLAEAARLRATVGDEASASYTAARASRRGSLTQASGDESLTRELSTLKNTVASASRPDSTKTHCVDENKRVVQIVSSGSVPPKFIFHARPRVAYRHSSRQSSADSSYGGGISRYSTPASSILDRYPSVTRTGALFSTSTPKPYMSRSFSPVRSPVNPFQNNSTSRLNSTRSLSPSSKESLKKMSSSEKTTISTAPTTSPIQEGNEKENENRDRKTQARSSSKARAARRASRQREVEKSSSSEGEDCENRSLSRHRRRLKKKTSKDNDASAPRLPGTEDVLDSGKPEMVS</sequence>
<feature type="region of interest" description="Disordered" evidence="1">
    <location>
        <begin position="359"/>
        <end position="516"/>
    </location>
</feature>
<feature type="region of interest" description="Disordered" evidence="1">
    <location>
        <begin position="102"/>
        <end position="122"/>
    </location>
</feature>
<reference evidence="3" key="1">
    <citation type="submission" date="2024-02" db="UniProtKB">
        <authorList>
            <consortium name="WormBaseParasite"/>
        </authorList>
    </citation>
    <scope>IDENTIFICATION</scope>
</reference>
<feature type="compositionally biased region" description="Basic residues" evidence="1">
    <location>
        <begin position="478"/>
        <end position="489"/>
    </location>
</feature>
<feature type="compositionally biased region" description="Basic and acidic residues" evidence="1">
    <location>
        <begin position="430"/>
        <end position="442"/>
    </location>
</feature>
<feature type="region of interest" description="Disordered" evidence="1">
    <location>
        <begin position="157"/>
        <end position="182"/>
    </location>
</feature>
<accession>A0AAF3EU12</accession>
<feature type="compositionally biased region" description="Polar residues" evidence="1">
    <location>
        <begin position="359"/>
        <end position="387"/>
    </location>
</feature>
<proteinExistence type="predicted"/>
<dbReference type="AlphaFoldDB" id="A0AAF3EU12"/>
<name>A0AAF3EU12_9BILA</name>
<feature type="compositionally biased region" description="Low complexity" evidence="1">
    <location>
        <begin position="413"/>
        <end position="427"/>
    </location>
</feature>
<evidence type="ECO:0000313" key="3">
    <source>
        <dbReference type="WBParaSite" id="MBELARI_LOCUS17298"/>
    </source>
</evidence>
<feature type="region of interest" description="Disordered" evidence="1">
    <location>
        <begin position="243"/>
        <end position="269"/>
    </location>
</feature>
<dbReference type="WBParaSite" id="MBELARI_LOCUS17298">
    <property type="protein sequence ID" value="MBELARI_LOCUS17298"/>
    <property type="gene ID" value="MBELARI_LOCUS17298"/>
</dbReference>
<feature type="region of interest" description="Disordered" evidence="1">
    <location>
        <begin position="1"/>
        <end position="84"/>
    </location>
</feature>